<keyword evidence="2" id="KW-0732">Signal</keyword>
<evidence type="ECO:0000256" key="2">
    <source>
        <dbReference type="SAM" id="SignalP"/>
    </source>
</evidence>
<keyword evidence="1 4" id="KW-0378">Hydrolase</keyword>
<evidence type="ECO:0000313" key="4">
    <source>
        <dbReference type="EMBL" id="MFC7338136.1"/>
    </source>
</evidence>
<dbReference type="Proteomes" id="UP001596472">
    <property type="component" value="Unassembled WGS sequence"/>
</dbReference>
<feature type="chain" id="PRO_5045182027" evidence="2">
    <location>
        <begin position="17"/>
        <end position="297"/>
    </location>
</feature>
<dbReference type="EMBL" id="JBHTBS010000006">
    <property type="protein sequence ID" value="MFC7338136.1"/>
    <property type="molecule type" value="Genomic_DNA"/>
</dbReference>
<name>A0ABW2LAQ7_9BACT</name>
<evidence type="ECO:0000313" key="5">
    <source>
        <dbReference type="Proteomes" id="UP001596472"/>
    </source>
</evidence>
<dbReference type="RefSeq" id="WP_379713113.1">
    <property type="nucleotide sequence ID" value="NZ_JBHTBS010000006.1"/>
</dbReference>
<dbReference type="SUPFAM" id="SSF53474">
    <property type="entry name" value="alpha/beta-Hydrolases"/>
    <property type="match status" value="1"/>
</dbReference>
<sequence length="297" mass="32350">MKTLLVLFLTVASSMATDWLPLWPNEAPGAVPLAKGTEQIGEGGRISHVEQPQYALYPAPEGKRSGQGVVIFPGGGYTILAAQHEGEDYAKWLNERGITAIVVKYRVSGNEKSSYGFPVPFLDARRAIRTMRANAEAWGVEKDQIGVMGSSAGGHLASLCATRFADTFEEEGNDEIDKHDCRPDFAVLIYPVISMDQVGHQGSRLRLIGKQPSAEMVDKMSTDRQVSAKTPPCFLLSTSDDGVDCRNSLMFATACREHKVPFALHLFEKGGHGYGLNGKGDLAAWPSLLEAWLTKRP</sequence>
<keyword evidence="5" id="KW-1185">Reference proteome</keyword>
<protein>
    <submittedName>
        <fullName evidence="4">Alpha/beta hydrolase</fullName>
    </submittedName>
</protein>
<evidence type="ECO:0000256" key="1">
    <source>
        <dbReference type="ARBA" id="ARBA00022801"/>
    </source>
</evidence>
<dbReference type="Pfam" id="PF20434">
    <property type="entry name" value="BD-FAE"/>
    <property type="match status" value="1"/>
</dbReference>
<dbReference type="Gene3D" id="3.40.50.1820">
    <property type="entry name" value="alpha/beta hydrolase"/>
    <property type="match status" value="1"/>
</dbReference>
<organism evidence="4 5">
    <name type="scientific">Haloferula chungangensis</name>
    <dbReference type="NCBI Taxonomy" id="1048331"/>
    <lineage>
        <taxon>Bacteria</taxon>
        <taxon>Pseudomonadati</taxon>
        <taxon>Verrucomicrobiota</taxon>
        <taxon>Verrucomicrobiia</taxon>
        <taxon>Verrucomicrobiales</taxon>
        <taxon>Verrucomicrobiaceae</taxon>
        <taxon>Haloferula</taxon>
    </lineage>
</organism>
<dbReference type="GO" id="GO:0016787">
    <property type="term" value="F:hydrolase activity"/>
    <property type="evidence" value="ECO:0007669"/>
    <property type="project" value="UniProtKB-KW"/>
</dbReference>
<dbReference type="InterPro" id="IPR049492">
    <property type="entry name" value="BD-FAE-like_dom"/>
</dbReference>
<proteinExistence type="predicted"/>
<gene>
    <name evidence="4" type="ORF">ACFQY0_13160</name>
</gene>
<comment type="caution">
    <text evidence="4">The sequence shown here is derived from an EMBL/GenBank/DDBJ whole genome shotgun (WGS) entry which is preliminary data.</text>
</comment>
<dbReference type="InterPro" id="IPR029058">
    <property type="entry name" value="AB_hydrolase_fold"/>
</dbReference>
<accession>A0ABW2LAQ7</accession>
<feature type="signal peptide" evidence="2">
    <location>
        <begin position="1"/>
        <end position="16"/>
    </location>
</feature>
<dbReference type="PANTHER" id="PTHR48081:SF6">
    <property type="entry name" value="PEPTIDASE S9 PROLYL OLIGOPEPTIDASE CATALYTIC DOMAIN-CONTAINING PROTEIN"/>
    <property type="match status" value="1"/>
</dbReference>
<evidence type="ECO:0000259" key="3">
    <source>
        <dbReference type="Pfam" id="PF20434"/>
    </source>
</evidence>
<reference evidence="5" key="1">
    <citation type="journal article" date="2019" name="Int. J. Syst. Evol. Microbiol.">
        <title>The Global Catalogue of Microorganisms (GCM) 10K type strain sequencing project: providing services to taxonomists for standard genome sequencing and annotation.</title>
        <authorList>
            <consortium name="The Broad Institute Genomics Platform"/>
            <consortium name="The Broad Institute Genome Sequencing Center for Infectious Disease"/>
            <person name="Wu L."/>
            <person name="Ma J."/>
        </authorList>
    </citation>
    <scope>NUCLEOTIDE SEQUENCE [LARGE SCALE GENOMIC DNA]</scope>
    <source>
        <strain evidence="5">CGMCC 4.1467</strain>
    </source>
</reference>
<dbReference type="InterPro" id="IPR050300">
    <property type="entry name" value="GDXG_lipolytic_enzyme"/>
</dbReference>
<dbReference type="PANTHER" id="PTHR48081">
    <property type="entry name" value="AB HYDROLASE SUPERFAMILY PROTEIN C4A8.06C"/>
    <property type="match status" value="1"/>
</dbReference>
<feature type="domain" description="BD-FAE-like" evidence="3">
    <location>
        <begin position="57"/>
        <end position="252"/>
    </location>
</feature>